<dbReference type="Proteomes" id="UP000001966">
    <property type="component" value="Chromosome"/>
</dbReference>
<proteinExistence type="predicted"/>
<reference evidence="1 2" key="1">
    <citation type="journal article" date="2007" name="Environ. Microbiol.">
        <title>Whole-genome analysis of the ammonia-oxidizing bacterium, Nitrosomonas eutropha C91: implications for niche adaptation.</title>
        <authorList>
            <person name="Stein L.Y."/>
            <person name="Arp D.J."/>
            <person name="Berube P.M."/>
            <person name="Chain P.S."/>
            <person name="Hauser L."/>
            <person name="Jetten M.S."/>
            <person name="Klotz M.G."/>
            <person name="Larimer F.W."/>
            <person name="Norton J.M."/>
            <person name="Op den Camp H.J.M."/>
            <person name="Shin M."/>
            <person name="Wei X."/>
        </authorList>
    </citation>
    <scope>NUCLEOTIDE SEQUENCE [LARGE SCALE GENOMIC DNA]</scope>
    <source>
        <strain evidence="2">DSM 101675 / C91 / Nm57</strain>
    </source>
</reference>
<sequence length="81" mass="8999">MDEEALDAALKTLANLQQEGMLIGIISCCRVADTLNNLKIAPITILIRILAVKRPLLCTPEYQSKRLSQRILQANVALRLL</sequence>
<dbReference type="EMBL" id="CP000450">
    <property type="protein sequence ID" value="ABI59531.1"/>
    <property type="molecule type" value="Genomic_DNA"/>
</dbReference>
<gene>
    <name evidence="1" type="ordered locus">Neut_1280</name>
</gene>
<dbReference type="KEGG" id="net:Neut_1280"/>
<protein>
    <submittedName>
        <fullName evidence="1">Uncharacterized protein</fullName>
    </submittedName>
</protein>
<evidence type="ECO:0000313" key="2">
    <source>
        <dbReference type="Proteomes" id="UP000001966"/>
    </source>
</evidence>
<dbReference type="AlphaFoldDB" id="Q0AGK1"/>
<dbReference type="RefSeq" id="WP_011634350.1">
    <property type="nucleotide sequence ID" value="NC_008344.1"/>
</dbReference>
<name>Q0AGK1_NITEC</name>
<dbReference type="HOGENOM" id="CLU_2570315_0_0_4"/>
<accession>Q0AGK1</accession>
<organism evidence="1 2">
    <name type="scientific">Nitrosomonas eutropha (strain DSM 101675 / C91 / Nm57)</name>
    <dbReference type="NCBI Taxonomy" id="335283"/>
    <lineage>
        <taxon>Bacteria</taxon>
        <taxon>Pseudomonadati</taxon>
        <taxon>Pseudomonadota</taxon>
        <taxon>Betaproteobacteria</taxon>
        <taxon>Nitrosomonadales</taxon>
        <taxon>Nitrosomonadaceae</taxon>
        <taxon>Nitrosomonas</taxon>
    </lineage>
</organism>
<evidence type="ECO:0000313" key="1">
    <source>
        <dbReference type="EMBL" id="ABI59531.1"/>
    </source>
</evidence>